<dbReference type="EMBL" id="BGPR01236955">
    <property type="protein sequence ID" value="GBL96140.1"/>
    <property type="molecule type" value="Genomic_DNA"/>
</dbReference>
<protein>
    <submittedName>
        <fullName evidence="1">Uncharacterized protein</fullName>
    </submittedName>
</protein>
<evidence type="ECO:0000313" key="2">
    <source>
        <dbReference type="EMBL" id="GBL96207.1"/>
    </source>
</evidence>
<dbReference type="EMBL" id="BGPR01236975">
    <property type="protein sequence ID" value="GBL96207.1"/>
    <property type="molecule type" value="Genomic_DNA"/>
</dbReference>
<comment type="caution">
    <text evidence="1">The sequence shown here is derived from an EMBL/GenBank/DDBJ whole genome shotgun (WGS) entry which is preliminary data.</text>
</comment>
<reference evidence="1 3" key="1">
    <citation type="journal article" date="2019" name="Sci. Rep.">
        <title>Orb-weaving spider Araneus ventricosus genome elucidates the spidroin gene catalogue.</title>
        <authorList>
            <person name="Kono N."/>
            <person name="Nakamura H."/>
            <person name="Ohtoshi R."/>
            <person name="Moran D.A.P."/>
            <person name="Shinohara A."/>
            <person name="Yoshida Y."/>
            <person name="Fujiwara M."/>
            <person name="Mori M."/>
            <person name="Tomita M."/>
            <person name="Arakawa K."/>
        </authorList>
    </citation>
    <scope>NUCLEOTIDE SEQUENCE [LARGE SCALE GENOMIC DNA]</scope>
</reference>
<evidence type="ECO:0000313" key="3">
    <source>
        <dbReference type="Proteomes" id="UP000499080"/>
    </source>
</evidence>
<dbReference type="AlphaFoldDB" id="A0A4Y2BVC0"/>
<dbReference type="Proteomes" id="UP000499080">
    <property type="component" value="Unassembled WGS sequence"/>
</dbReference>
<keyword evidence="3" id="KW-1185">Reference proteome</keyword>
<sequence length="93" mass="10407">MKMAVVIETGYSTAFWGEEKGFIPFVLRSKTNSSPNKVPNVAVDFIPVSLLSSTRLLEATLFSVFSWRLDSTLPFENPRLALLDDFSTEMGDE</sequence>
<gene>
    <name evidence="1" type="ORF">AVEN_17143_1</name>
    <name evidence="2" type="ORF">AVEN_83502_1</name>
</gene>
<accession>A0A4Y2BVC0</accession>
<proteinExistence type="predicted"/>
<name>A0A4Y2BVC0_ARAVE</name>
<organism evidence="1 3">
    <name type="scientific">Araneus ventricosus</name>
    <name type="common">Orbweaver spider</name>
    <name type="synonym">Epeira ventricosa</name>
    <dbReference type="NCBI Taxonomy" id="182803"/>
    <lineage>
        <taxon>Eukaryota</taxon>
        <taxon>Metazoa</taxon>
        <taxon>Ecdysozoa</taxon>
        <taxon>Arthropoda</taxon>
        <taxon>Chelicerata</taxon>
        <taxon>Arachnida</taxon>
        <taxon>Araneae</taxon>
        <taxon>Araneomorphae</taxon>
        <taxon>Entelegynae</taxon>
        <taxon>Araneoidea</taxon>
        <taxon>Araneidae</taxon>
        <taxon>Araneus</taxon>
    </lineage>
</organism>
<evidence type="ECO:0000313" key="1">
    <source>
        <dbReference type="EMBL" id="GBL96140.1"/>
    </source>
</evidence>